<proteinExistence type="predicted"/>
<evidence type="ECO:0000256" key="1">
    <source>
        <dbReference type="ARBA" id="ARBA00022801"/>
    </source>
</evidence>
<dbReference type="EMBL" id="MCFH01000012">
    <property type="protein sequence ID" value="ORX53721.1"/>
    <property type="molecule type" value="Genomic_DNA"/>
</dbReference>
<evidence type="ECO:0008006" key="4">
    <source>
        <dbReference type="Google" id="ProtNLM"/>
    </source>
</evidence>
<name>A0A1Y1VFJ5_9FUNG</name>
<dbReference type="InterPro" id="IPR027417">
    <property type="entry name" value="P-loop_NTPase"/>
</dbReference>
<reference evidence="2 3" key="1">
    <citation type="submission" date="2016-08" db="EMBL/GenBank/DDBJ databases">
        <title>Genomes of anaerobic fungi encode conserved fungal cellulosomes for biomass hydrolysis.</title>
        <authorList>
            <consortium name="DOE Joint Genome Institute"/>
            <person name="Haitjema C.H."/>
            <person name="Gilmore S.P."/>
            <person name="Henske J.K."/>
            <person name="Solomon K.V."/>
            <person name="De Groot R."/>
            <person name="Kuo A."/>
            <person name="Mondo S.J."/>
            <person name="Salamov A.A."/>
            <person name="Labutti K."/>
            <person name="Zhao Z."/>
            <person name="Chiniquy J."/>
            <person name="Barry K."/>
            <person name="Brewer H.M."/>
            <person name="Purvine S.O."/>
            <person name="Wright A.T."/>
            <person name="Boxma B."/>
            <person name="Van Alen T."/>
            <person name="Hackstein J.H."/>
            <person name="Baker S.E."/>
            <person name="Grigoriev I.V."/>
            <person name="O'Malley M.A."/>
        </authorList>
    </citation>
    <scope>NUCLEOTIDE SEQUENCE [LARGE SCALE GENOMIC DNA]</scope>
    <source>
        <strain evidence="3">finn</strain>
    </source>
</reference>
<keyword evidence="1" id="KW-0378">Hydrolase</keyword>
<dbReference type="GO" id="GO:0016787">
    <property type="term" value="F:hydrolase activity"/>
    <property type="evidence" value="ECO:0007669"/>
    <property type="project" value="UniProtKB-KW"/>
</dbReference>
<dbReference type="SUPFAM" id="SSF52540">
    <property type="entry name" value="P-loop containing nucleoside triphosphate hydrolases"/>
    <property type="match status" value="1"/>
</dbReference>
<gene>
    <name evidence="2" type="ORF">BCR36DRAFT_368755</name>
</gene>
<dbReference type="PANTHER" id="PTHR35372:SF2">
    <property type="entry name" value="SF3 HELICASE DOMAIN-CONTAINING PROTEIN"/>
    <property type="match status" value="1"/>
</dbReference>
<dbReference type="PANTHER" id="PTHR35372">
    <property type="entry name" value="ATP BINDING PROTEIN-RELATED"/>
    <property type="match status" value="1"/>
</dbReference>
<evidence type="ECO:0000313" key="2">
    <source>
        <dbReference type="EMBL" id="ORX53721.1"/>
    </source>
</evidence>
<comment type="caution">
    <text evidence="2">The sequence shown here is derived from an EMBL/GenBank/DDBJ whole genome shotgun (WGS) entry which is preliminary data.</text>
</comment>
<keyword evidence="3" id="KW-1185">Reference proteome</keyword>
<accession>A0A1Y1VFJ5</accession>
<dbReference type="OrthoDB" id="2160677at2759"/>
<dbReference type="AlphaFoldDB" id="A0A1Y1VFJ5"/>
<reference evidence="2 3" key="2">
    <citation type="submission" date="2016-08" db="EMBL/GenBank/DDBJ databases">
        <title>Pervasive Adenine N6-methylation of Active Genes in Fungi.</title>
        <authorList>
            <consortium name="DOE Joint Genome Institute"/>
            <person name="Mondo S.J."/>
            <person name="Dannebaum R.O."/>
            <person name="Kuo R.C."/>
            <person name="Labutti K."/>
            <person name="Haridas S."/>
            <person name="Kuo A."/>
            <person name="Salamov A."/>
            <person name="Ahrendt S.R."/>
            <person name="Lipzen A."/>
            <person name="Sullivan W."/>
            <person name="Andreopoulos W.B."/>
            <person name="Clum A."/>
            <person name="Lindquist E."/>
            <person name="Daum C."/>
            <person name="Ramamoorthy G.K."/>
            <person name="Gryganskyi A."/>
            <person name="Culley D."/>
            <person name="Magnuson J.K."/>
            <person name="James T.Y."/>
            <person name="O'Malley M.A."/>
            <person name="Stajich J.E."/>
            <person name="Spatafora J.W."/>
            <person name="Visel A."/>
            <person name="Grigoriev I.V."/>
        </authorList>
    </citation>
    <scope>NUCLEOTIDE SEQUENCE [LARGE SCALE GENOMIC DNA]</scope>
    <source>
        <strain evidence="3">finn</strain>
    </source>
</reference>
<sequence>MIFCLKSTNYNYNNEEKILKGRQFLKDIFVKDELVEYILKVISSTLTVGSKLRSILFFISSGRNGKTTFTNMIRHALGDYASNPNVSLFLGKSHGPSLKILQNVYVDLIPIINANNKLIISNLEHALIDRIIVIPFTQRFGNKENIQISLSKNNLNNSSIKQANTHWQGARIQEYSEALIPILIQNYQKDYTNLKIPDDVIKATNDFIIRWDHVARFLETKIIDKKDKYSIPISDPYLFYKNWYTNFISSRFTNYSLEDFRMDLIKYNIRIDKIASDNKNHYVESIIGYRLFE</sequence>
<dbReference type="Proteomes" id="UP000193719">
    <property type="component" value="Unassembled WGS sequence"/>
</dbReference>
<organism evidence="2 3">
    <name type="scientific">Piromyces finnis</name>
    <dbReference type="NCBI Taxonomy" id="1754191"/>
    <lineage>
        <taxon>Eukaryota</taxon>
        <taxon>Fungi</taxon>
        <taxon>Fungi incertae sedis</taxon>
        <taxon>Chytridiomycota</taxon>
        <taxon>Chytridiomycota incertae sedis</taxon>
        <taxon>Neocallimastigomycetes</taxon>
        <taxon>Neocallimastigales</taxon>
        <taxon>Neocallimastigaceae</taxon>
        <taxon>Piromyces</taxon>
    </lineage>
</organism>
<dbReference type="InterPro" id="IPR051620">
    <property type="entry name" value="ORF904-like_C"/>
</dbReference>
<evidence type="ECO:0000313" key="3">
    <source>
        <dbReference type="Proteomes" id="UP000193719"/>
    </source>
</evidence>
<protein>
    <recommendedName>
        <fullName evidence="4">SF3 helicase domain-containing protein</fullName>
    </recommendedName>
</protein>
<dbReference type="STRING" id="1754191.A0A1Y1VFJ5"/>